<dbReference type="Proteomes" id="UP001597314">
    <property type="component" value="Unassembled WGS sequence"/>
</dbReference>
<dbReference type="Gene3D" id="3.30.70.270">
    <property type="match status" value="1"/>
</dbReference>
<dbReference type="InterPro" id="IPR043128">
    <property type="entry name" value="Rev_trsase/Diguanyl_cyclase"/>
</dbReference>
<keyword evidence="2" id="KW-1185">Reference proteome</keyword>
<name>A0ABW5AG03_9BRAD</name>
<organism evidence="1 2">
    <name type="scientific">Rhodoplanes azumiensis</name>
    <dbReference type="NCBI Taxonomy" id="1897628"/>
    <lineage>
        <taxon>Bacteria</taxon>
        <taxon>Pseudomonadati</taxon>
        <taxon>Pseudomonadota</taxon>
        <taxon>Alphaproteobacteria</taxon>
        <taxon>Hyphomicrobiales</taxon>
        <taxon>Nitrobacteraceae</taxon>
        <taxon>Rhodoplanes</taxon>
    </lineage>
</organism>
<sequence length="429" mass="44849">MSLQGPVIVIAEDADPVLVRALESAGAAPVVTAPWAKAATAIAKQVPAGLVMPQAADAPTAKVLDKVGQALAEHAVFTPVLAAPVEGLRDHLRDALPIAADASCERIVARLASAQRVRTLHATVVRRATLVAAPDVAAPDVDPDTPDGPDTDPLDDATVLVCGRGRTYPGLGTAVGERLGLIGALGIETAARYLNARDVDGIVIGDGFGPRTLEAFLTALAEDPRFRDLPVALLPECPATFDAVRLPNMENLAGEPAAVVDALVPLVRLHALEARLKRQLASLDAQGLVDPTTGLFTIAGFLRDLARAVDEAKTRGQALSIARFSFPPTLDQRASLDAARLTVRVVRNVDFACRASDGSILVTFQATPLEKAHAVARRIASVLRHTMLAPADDPTGRIDASVTLAMLKPTDTVETLLARVSEPAPVAAE</sequence>
<proteinExistence type="predicted"/>
<comment type="caution">
    <text evidence="1">The sequence shown here is derived from an EMBL/GenBank/DDBJ whole genome shotgun (WGS) entry which is preliminary data.</text>
</comment>
<dbReference type="RefSeq" id="WP_378476190.1">
    <property type="nucleotide sequence ID" value="NZ_JBHUIW010000002.1"/>
</dbReference>
<gene>
    <name evidence="1" type="ORF">ACFSOX_02405</name>
</gene>
<protein>
    <submittedName>
        <fullName evidence="1">GGDEF domain-containing protein</fullName>
    </submittedName>
</protein>
<reference evidence="2" key="1">
    <citation type="journal article" date="2019" name="Int. J. Syst. Evol. Microbiol.">
        <title>The Global Catalogue of Microorganisms (GCM) 10K type strain sequencing project: providing services to taxonomists for standard genome sequencing and annotation.</title>
        <authorList>
            <consortium name="The Broad Institute Genomics Platform"/>
            <consortium name="The Broad Institute Genome Sequencing Center for Infectious Disease"/>
            <person name="Wu L."/>
            <person name="Ma J."/>
        </authorList>
    </citation>
    <scope>NUCLEOTIDE SEQUENCE [LARGE SCALE GENOMIC DNA]</scope>
    <source>
        <strain evidence="2">CGMCC 1.6774</strain>
    </source>
</reference>
<accession>A0ABW5AG03</accession>
<evidence type="ECO:0000313" key="1">
    <source>
        <dbReference type="EMBL" id="MFD2180992.1"/>
    </source>
</evidence>
<dbReference type="EMBL" id="JBHUIW010000002">
    <property type="protein sequence ID" value="MFD2180992.1"/>
    <property type="molecule type" value="Genomic_DNA"/>
</dbReference>
<evidence type="ECO:0000313" key="2">
    <source>
        <dbReference type="Proteomes" id="UP001597314"/>
    </source>
</evidence>